<dbReference type="EnsemblMetazoa" id="SMAR013437-RA">
    <property type="protein sequence ID" value="SMAR013437-PA"/>
    <property type="gene ID" value="SMAR013437"/>
</dbReference>
<keyword evidence="3" id="KW-1185">Reference proteome</keyword>
<evidence type="ECO:0000256" key="1">
    <source>
        <dbReference type="SAM" id="Phobius"/>
    </source>
</evidence>
<feature type="transmembrane region" description="Helical" evidence="1">
    <location>
        <begin position="102"/>
        <end position="129"/>
    </location>
</feature>
<reference evidence="2" key="2">
    <citation type="submission" date="2015-02" db="UniProtKB">
        <authorList>
            <consortium name="EnsemblMetazoa"/>
        </authorList>
    </citation>
    <scope>IDENTIFICATION</scope>
</reference>
<keyword evidence="1" id="KW-1133">Transmembrane helix</keyword>
<keyword evidence="1" id="KW-0812">Transmembrane</keyword>
<dbReference type="HOGENOM" id="CLU_1557239_0_0_1"/>
<feature type="transmembrane region" description="Helical" evidence="1">
    <location>
        <begin position="12"/>
        <end position="34"/>
    </location>
</feature>
<keyword evidence="1" id="KW-0472">Membrane</keyword>
<organism evidence="2 3">
    <name type="scientific">Strigamia maritima</name>
    <name type="common">European centipede</name>
    <name type="synonym">Geophilus maritimus</name>
    <dbReference type="NCBI Taxonomy" id="126957"/>
    <lineage>
        <taxon>Eukaryota</taxon>
        <taxon>Metazoa</taxon>
        <taxon>Ecdysozoa</taxon>
        <taxon>Arthropoda</taxon>
        <taxon>Myriapoda</taxon>
        <taxon>Chilopoda</taxon>
        <taxon>Pleurostigmophora</taxon>
        <taxon>Geophilomorpha</taxon>
        <taxon>Linotaeniidae</taxon>
        <taxon>Strigamia</taxon>
    </lineage>
</organism>
<evidence type="ECO:0000313" key="2">
    <source>
        <dbReference type="EnsemblMetazoa" id="SMAR013437-PA"/>
    </source>
</evidence>
<sequence>MAASSYPQTQSVVPSFFFSFLFFLYFAVHSYLFLKCAFIFSLQVLRVLNKLVVTAVVRNSSVLKGNLELAINSLYFPTHSTSSLLFSVDATNCEADPIHGTALLFIASIFILVSFRFVSLGDTAFLFAVSMTRSMYSSAVTSRPFIFNSSVLSRQTRTKCGKIESKSESVST</sequence>
<dbReference type="AlphaFoldDB" id="T1JHV6"/>
<dbReference type="Proteomes" id="UP000014500">
    <property type="component" value="Unassembled WGS sequence"/>
</dbReference>
<name>T1JHV6_STRMM</name>
<proteinExistence type="predicted"/>
<protein>
    <submittedName>
        <fullName evidence="2">Uncharacterized protein</fullName>
    </submittedName>
</protein>
<evidence type="ECO:0000313" key="3">
    <source>
        <dbReference type="Proteomes" id="UP000014500"/>
    </source>
</evidence>
<dbReference type="EMBL" id="JH431950">
    <property type="status" value="NOT_ANNOTATED_CDS"/>
    <property type="molecule type" value="Genomic_DNA"/>
</dbReference>
<accession>T1JHV6</accession>
<reference evidence="3" key="1">
    <citation type="submission" date="2011-05" db="EMBL/GenBank/DDBJ databases">
        <authorList>
            <person name="Richards S.R."/>
            <person name="Qu J."/>
            <person name="Jiang H."/>
            <person name="Jhangiani S.N."/>
            <person name="Agravi P."/>
            <person name="Goodspeed R."/>
            <person name="Gross S."/>
            <person name="Mandapat C."/>
            <person name="Jackson L."/>
            <person name="Mathew T."/>
            <person name="Pu L."/>
            <person name="Thornton R."/>
            <person name="Saada N."/>
            <person name="Wilczek-Boney K.B."/>
            <person name="Lee S."/>
            <person name="Kovar C."/>
            <person name="Wu Y."/>
            <person name="Scherer S.E."/>
            <person name="Worley K.C."/>
            <person name="Muzny D.M."/>
            <person name="Gibbs R."/>
        </authorList>
    </citation>
    <scope>NUCLEOTIDE SEQUENCE</scope>
    <source>
        <strain evidence="3">Brora</strain>
    </source>
</reference>